<dbReference type="Pfam" id="PF00378">
    <property type="entry name" value="ECH_1"/>
    <property type="match status" value="1"/>
</dbReference>
<gene>
    <name evidence="2" type="ORF">SLNWT_4404</name>
</gene>
<keyword evidence="2" id="KW-0413">Isomerase</keyword>
<dbReference type="PANTHER" id="PTHR11941:SF75">
    <property type="entry name" value="ENOYL-COA HYDRATASE_ISOMERASE FAMILY PROTEIN"/>
    <property type="match status" value="1"/>
</dbReference>
<evidence type="ECO:0000313" key="3">
    <source>
        <dbReference type="Proteomes" id="UP000031523"/>
    </source>
</evidence>
<dbReference type="GO" id="GO:0006635">
    <property type="term" value="P:fatty acid beta-oxidation"/>
    <property type="evidence" value="ECO:0007669"/>
    <property type="project" value="TreeGrafter"/>
</dbReference>
<dbReference type="FunFam" id="3.90.226.10:FF:000049">
    <property type="entry name" value="Enoyl-CoA delta isomerase 3"/>
    <property type="match status" value="1"/>
</dbReference>
<protein>
    <submittedName>
        <fullName evidence="2">Enoyl-CoA hydratase/isomerase</fullName>
    </submittedName>
</protein>
<sequence length="221" mass="23599">MPKLERDGEVYVLHLTPDDENRFHPDWLAEVESALDEVEAAEGPKALVTAGSGKFWSNGLDLDWMGAHGDQAAAYLDRVHALLSRTLVSPVVTVAALNGHTFAAGAMFALAHDLRVMRADRGYFCLPEVDLGLPFQRGMSDLIRARLSPATAHEAMTTGRRYGGQDALTAGIVEAAAPAEEVLGTAIALARPLAAKSTPARGQIKQTLYAETVASLAIPTR</sequence>
<name>A0A0B5EZK8_STRA4</name>
<dbReference type="CDD" id="cd06558">
    <property type="entry name" value="crotonase-like"/>
    <property type="match status" value="1"/>
</dbReference>
<dbReference type="Gene3D" id="3.90.226.10">
    <property type="entry name" value="2-enoyl-CoA Hydratase, Chain A, domain 1"/>
    <property type="match status" value="1"/>
</dbReference>
<proteinExistence type="predicted"/>
<accession>A0A0B5EZK8</accession>
<dbReference type="EMBL" id="CP010519">
    <property type="protein sequence ID" value="AJE84780.1"/>
    <property type="molecule type" value="Genomic_DNA"/>
</dbReference>
<dbReference type="SUPFAM" id="SSF52096">
    <property type="entry name" value="ClpP/crotonase"/>
    <property type="match status" value="1"/>
</dbReference>
<dbReference type="InterPro" id="IPR001753">
    <property type="entry name" value="Enoyl-CoA_hydra/iso"/>
</dbReference>
<keyword evidence="3" id="KW-1185">Reference proteome</keyword>
<evidence type="ECO:0000256" key="1">
    <source>
        <dbReference type="ARBA" id="ARBA00023098"/>
    </source>
</evidence>
<dbReference type="GO" id="GO:0004165">
    <property type="term" value="F:delta(3)-delta(2)-enoyl-CoA isomerase activity"/>
    <property type="evidence" value="ECO:0007669"/>
    <property type="project" value="TreeGrafter"/>
</dbReference>
<dbReference type="KEGG" id="sals:SLNWT_4404"/>
<evidence type="ECO:0000313" key="2">
    <source>
        <dbReference type="EMBL" id="AJE84780.1"/>
    </source>
</evidence>
<keyword evidence="1" id="KW-0443">Lipid metabolism</keyword>
<dbReference type="InterPro" id="IPR029045">
    <property type="entry name" value="ClpP/crotonase-like_dom_sf"/>
</dbReference>
<dbReference type="Proteomes" id="UP000031523">
    <property type="component" value="Chromosome"/>
</dbReference>
<reference evidence="2 3" key="1">
    <citation type="submission" date="2015-01" db="EMBL/GenBank/DDBJ databases">
        <title>Enhanced salinomycin production by adjusting the supply of polyketide extender units in Streptomyce albus DSM 41398.</title>
        <authorList>
            <person name="Lu C."/>
        </authorList>
    </citation>
    <scope>NUCLEOTIDE SEQUENCE [LARGE SCALE GENOMIC DNA]</scope>
    <source>
        <strain evidence="3">ATCC 21838 / DSM 41398 / FERM P-419 / JCM 4703 / NBRC 107858</strain>
    </source>
</reference>
<dbReference type="PANTHER" id="PTHR11941">
    <property type="entry name" value="ENOYL-COA HYDRATASE-RELATED"/>
    <property type="match status" value="1"/>
</dbReference>
<dbReference type="AlphaFoldDB" id="A0A0B5EZK8"/>
<organism evidence="2 3">
    <name type="scientific">Streptomyces albus (strain ATCC 21838 / DSM 41398 / FERM P-419 / JCM 4703 / NBRC 107858)</name>
    <dbReference type="NCBI Taxonomy" id="1081613"/>
    <lineage>
        <taxon>Bacteria</taxon>
        <taxon>Bacillati</taxon>
        <taxon>Actinomycetota</taxon>
        <taxon>Actinomycetes</taxon>
        <taxon>Kitasatosporales</taxon>
        <taxon>Streptomycetaceae</taxon>
        <taxon>Streptomyces</taxon>
    </lineage>
</organism>